<dbReference type="NCBIfam" id="TIGR02159">
    <property type="entry name" value="PA_CoA_Oxy4"/>
    <property type="match status" value="1"/>
</dbReference>
<name>A0ABW7YHZ6_STRCE</name>
<dbReference type="InterPro" id="IPR002744">
    <property type="entry name" value="MIP18-like"/>
</dbReference>
<proteinExistence type="predicted"/>
<reference evidence="3 4" key="1">
    <citation type="submission" date="2024-10" db="EMBL/GenBank/DDBJ databases">
        <title>The Natural Products Discovery Center: Release of the First 8490 Sequenced Strains for Exploring Actinobacteria Biosynthetic Diversity.</title>
        <authorList>
            <person name="Kalkreuter E."/>
            <person name="Kautsar S.A."/>
            <person name="Yang D."/>
            <person name="Bader C.D."/>
            <person name="Teijaro C.N."/>
            <person name="Fluegel L."/>
            <person name="Davis C.M."/>
            <person name="Simpson J.R."/>
            <person name="Lauterbach L."/>
            <person name="Steele A.D."/>
            <person name="Gui C."/>
            <person name="Meng S."/>
            <person name="Li G."/>
            <person name="Viehrig K."/>
            <person name="Ye F."/>
            <person name="Su P."/>
            <person name="Kiefer A.F."/>
            <person name="Nichols A."/>
            <person name="Cepeda A.J."/>
            <person name="Yan W."/>
            <person name="Fan B."/>
            <person name="Jiang Y."/>
            <person name="Adhikari A."/>
            <person name="Zheng C.-J."/>
            <person name="Schuster L."/>
            <person name="Cowan T.M."/>
            <person name="Smanski M.J."/>
            <person name="Chevrette M.G."/>
            <person name="De Carvalho L.P.S."/>
            <person name="Shen B."/>
        </authorList>
    </citation>
    <scope>NUCLEOTIDE SEQUENCE [LARGE SCALE GENOMIC DNA]</scope>
    <source>
        <strain evidence="3 4">NPDC051599</strain>
    </source>
</reference>
<dbReference type="InterPro" id="IPR034904">
    <property type="entry name" value="FSCA_dom_sf"/>
</dbReference>
<dbReference type="Gene3D" id="3.30.300.130">
    <property type="entry name" value="Fe-S cluster assembly (FSCA)"/>
    <property type="match status" value="1"/>
</dbReference>
<dbReference type="Proteomes" id="UP001612415">
    <property type="component" value="Unassembled WGS sequence"/>
</dbReference>
<organism evidence="3 4">
    <name type="scientific">Streptomyces cellulosae</name>
    <dbReference type="NCBI Taxonomy" id="1968"/>
    <lineage>
        <taxon>Bacteria</taxon>
        <taxon>Bacillati</taxon>
        <taxon>Actinomycetota</taxon>
        <taxon>Actinomycetes</taxon>
        <taxon>Kitasatosporales</taxon>
        <taxon>Streptomycetaceae</taxon>
        <taxon>Streptomyces</taxon>
    </lineage>
</organism>
<feature type="domain" description="MIP18 family-like" evidence="1">
    <location>
        <begin position="24"/>
        <end position="80"/>
    </location>
</feature>
<dbReference type="InterPro" id="IPR011883">
    <property type="entry name" value="PaaD-like"/>
</dbReference>
<accession>A0ABW7YHZ6</accession>
<dbReference type="EMBL" id="JBITDC010000038">
    <property type="protein sequence ID" value="MFI5682042.1"/>
    <property type="molecule type" value="Genomic_DNA"/>
</dbReference>
<dbReference type="RefSeq" id="WP_398663210.1">
    <property type="nucleotide sequence ID" value="NZ_JBITDC010000038.1"/>
</dbReference>
<dbReference type="PANTHER" id="PTHR42831">
    <property type="entry name" value="FE-S PROTEIN MATURATION AUXILIARY FACTOR YITW"/>
    <property type="match status" value="1"/>
</dbReference>
<dbReference type="SUPFAM" id="SSF117916">
    <property type="entry name" value="Fe-S cluster assembly (FSCA) domain-like"/>
    <property type="match status" value="1"/>
</dbReference>
<gene>
    <name evidence="3" type="primary">paaD</name>
    <name evidence="3" type="ORF">ACIA8P_47185</name>
</gene>
<feature type="domain" description="PaaD zinc beta ribbon" evidence="2">
    <location>
        <begin position="136"/>
        <end position="178"/>
    </location>
</feature>
<keyword evidence="4" id="KW-1185">Reference proteome</keyword>
<evidence type="ECO:0000259" key="1">
    <source>
        <dbReference type="Pfam" id="PF01883"/>
    </source>
</evidence>
<evidence type="ECO:0000313" key="3">
    <source>
        <dbReference type="EMBL" id="MFI5682042.1"/>
    </source>
</evidence>
<evidence type="ECO:0000313" key="4">
    <source>
        <dbReference type="Proteomes" id="UP001612415"/>
    </source>
</evidence>
<dbReference type="PANTHER" id="PTHR42831:SF3">
    <property type="entry name" value="1,2-PHENYLACETYL-COA EPOXIDASE, SUBUNIT D-RELATED"/>
    <property type="match status" value="1"/>
</dbReference>
<dbReference type="Pfam" id="PF23451">
    <property type="entry name" value="Zn_ribbon_PaaD"/>
    <property type="match status" value="1"/>
</dbReference>
<protein>
    <submittedName>
        <fullName evidence="3">1,2-phenylacetyl-CoA epoxidase subunit PaaD</fullName>
    </submittedName>
</protein>
<dbReference type="InterPro" id="IPR052339">
    <property type="entry name" value="Fe-S_Maturation_MIP18"/>
</dbReference>
<evidence type="ECO:0000259" key="2">
    <source>
        <dbReference type="Pfam" id="PF23451"/>
    </source>
</evidence>
<dbReference type="InterPro" id="IPR056572">
    <property type="entry name" value="Zn_ribbon_PaaD"/>
</dbReference>
<comment type="caution">
    <text evidence="3">The sequence shown here is derived from an EMBL/GenBank/DDBJ whole genome shotgun (WGS) entry which is preliminary data.</text>
</comment>
<dbReference type="Pfam" id="PF01883">
    <property type="entry name" value="FeS_assembly_P"/>
    <property type="match status" value="1"/>
</dbReference>
<sequence length="180" mass="19497">MVTVPDPVERRGEAEERARHIAAQVPDPELPMLTVADLGVLRGIEVEQDGTVVARLTPTYAGCPAMAEMRAEVATRLRAAGFRAVRVVTVLDPPWTTEWITAEGRRKLTEHGVAPPGARRNPNSAPGPTWLTLTPAPAVVPCPRCASTDTEEMSRFAATACTALRRCRACLDPFPHVKDI</sequence>